<sequence>MSALEEAAAVGVAMATSAASAASSTGSSEDPEIGSRNASGHRLLPKTFAPSVNEVIIGRGRRVWNHSGNERFQDLVQSHMYEYSRATTKTSKSAIISRVLTQVKQASSVGGFVKQESSTKRWYAMEEASARISTAQAFRDSLSHTYRSSKQFKQQRRWNSRVSSTTGTTTPSIHPAPGQDQGQGEHQDTNLQLLPRPVRSINANSTYGTNTGPGLRGILNSALGIMGEDAEETTNDGVNVNMTMISRIQQKKNSLDALLDTYASGTGTGNGAPVEWTQNPFEPTPLPVAPIGLQQHTANTSTTQPILAPLQLTATANGNGTIIGQVTPIPEKTASKDQAALALRDVVFFQV</sequence>
<dbReference type="Proteomes" id="UP001153069">
    <property type="component" value="Unassembled WGS sequence"/>
</dbReference>
<proteinExistence type="predicted"/>
<evidence type="ECO:0000313" key="3">
    <source>
        <dbReference type="EMBL" id="CAB9506534.1"/>
    </source>
</evidence>
<feature type="domain" description="DUF6824" evidence="2">
    <location>
        <begin position="55"/>
        <end position="140"/>
    </location>
</feature>
<feature type="compositionally biased region" description="Polar residues" evidence="1">
    <location>
        <begin position="160"/>
        <end position="172"/>
    </location>
</feature>
<dbReference type="InterPro" id="IPR049227">
    <property type="entry name" value="DUF6824"/>
</dbReference>
<name>A0A9N8DT67_9STRA</name>
<dbReference type="EMBL" id="CAICTM010000269">
    <property type="protein sequence ID" value="CAB9506534.1"/>
    <property type="molecule type" value="Genomic_DNA"/>
</dbReference>
<dbReference type="Pfam" id="PF20710">
    <property type="entry name" value="DUF6824"/>
    <property type="match status" value="1"/>
</dbReference>
<feature type="region of interest" description="Disordered" evidence="1">
    <location>
        <begin position="20"/>
        <end position="44"/>
    </location>
</feature>
<keyword evidence="4" id="KW-1185">Reference proteome</keyword>
<gene>
    <name evidence="3" type="ORF">SEMRO_270_G104230.1</name>
</gene>
<feature type="region of interest" description="Disordered" evidence="1">
    <location>
        <begin position="146"/>
        <end position="187"/>
    </location>
</feature>
<accession>A0A9N8DT67</accession>
<dbReference type="AlphaFoldDB" id="A0A9N8DT67"/>
<comment type="caution">
    <text evidence="3">The sequence shown here is derived from an EMBL/GenBank/DDBJ whole genome shotgun (WGS) entry which is preliminary data.</text>
</comment>
<organism evidence="3 4">
    <name type="scientific">Seminavis robusta</name>
    <dbReference type="NCBI Taxonomy" id="568900"/>
    <lineage>
        <taxon>Eukaryota</taxon>
        <taxon>Sar</taxon>
        <taxon>Stramenopiles</taxon>
        <taxon>Ochrophyta</taxon>
        <taxon>Bacillariophyta</taxon>
        <taxon>Bacillariophyceae</taxon>
        <taxon>Bacillariophycidae</taxon>
        <taxon>Naviculales</taxon>
        <taxon>Naviculaceae</taxon>
        <taxon>Seminavis</taxon>
    </lineage>
</organism>
<evidence type="ECO:0000256" key="1">
    <source>
        <dbReference type="SAM" id="MobiDB-lite"/>
    </source>
</evidence>
<protein>
    <submittedName>
        <fullName evidence="3">Nitrilase family, member 2</fullName>
    </submittedName>
</protein>
<dbReference type="OrthoDB" id="52329at2759"/>
<evidence type="ECO:0000259" key="2">
    <source>
        <dbReference type="Pfam" id="PF20710"/>
    </source>
</evidence>
<evidence type="ECO:0000313" key="4">
    <source>
        <dbReference type="Proteomes" id="UP001153069"/>
    </source>
</evidence>
<reference evidence="3" key="1">
    <citation type="submission" date="2020-06" db="EMBL/GenBank/DDBJ databases">
        <authorList>
            <consortium name="Plant Systems Biology data submission"/>
        </authorList>
    </citation>
    <scope>NUCLEOTIDE SEQUENCE</scope>
    <source>
        <strain evidence="3">D6</strain>
    </source>
</reference>